<dbReference type="EMBL" id="SOJN01000094">
    <property type="protein sequence ID" value="TET45121.1"/>
    <property type="molecule type" value="Genomic_DNA"/>
</dbReference>
<accession>A0A523US62</accession>
<dbReference type="InterPro" id="IPR000182">
    <property type="entry name" value="GNAT_dom"/>
</dbReference>
<evidence type="ECO:0000313" key="5">
    <source>
        <dbReference type="Proteomes" id="UP000315525"/>
    </source>
</evidence>
<evidence type="ECO:0000256" key="2">
    <source>
        <dbReference type="ARBA" id="ARBA00023315"/>
    </source>
</evidence>
<dbReference type="GO" id="GO:0016747">
    <property type="term" value="F:acyltransferase activity, transferring groups other than amino-acyl groups"/>
    <property type="evidence" value="ECO:0007669"/>
    <property type="project" value="InterPro"/>
</dbReference>
<proteinExistence type="predicted"/>
<evidence type="ECO:0000256" key="1">
    <source>
        <dbReference type="ARBA" id="ARBA00022679"/>
    </source>
</evidence>
<dbReference type="InterPro" id="IPR050832">
    <property type="entry name" value="Bact_Acetyltransf"/>
</dbReference>
<gene>
    <name evidence="4" type="ORF">E3J62_08390</name>
</gene>
<sequence>MLSPRPTAHGRTAPNVNGAIQSLGEIVEEIKIRKANLEDGTQVAGLLEELGFSIKPAFIRLKIEILYKSDRDTVLVSELDNKVLGVAHLHITEMLHEPGHIGRIMTIVVKNEHKRSGIGRALMTSLEIVAQEAGCTRLEISNDIPREGAREFYRSLGYTEESKRFVKKLVQEQPPP</sequence>
<evidence type="ECO:0000259" key="3">
    <source>
        <dbReference type="PROSITE" id="PS51186"/>
    </source>
</evidence>
<dbReference type="SUPFAM" id="SSF55729">
    <property type="entry name" value="Acyl-CoA N-acyltransferases (Nat)"/>
    <property type="match status" value="1"/>
</dbReference>
<organism evidence="4 5">
    <name type="scientific">candidate division TA06 bacterium</name>
    <dbReference type="NCBI Taxonomy" id="2250710"/>
    <lineage>
        <taxon>Bacteria</taxon>
        <taxon>Bacteria division TA06</taxon>
    </lineage>
</organism>
<dbReference type="PANTHER" id="PTHR43877:SF1">
    <property type="entry name" value="ACETYLTRANSFERASE"/>
    <property type="match status" value="1"/>
</dbReference>
<dbReference type="InterPro" id="IPR016181">
    <property type="entry name" value="Acyl_CoA_acyltransferase"/>
</dbReference>
<dbReference type="PROSITE" id="PS51186">
    <property type="entry name" value="GNAT"/>
    <property type="match status" value="1"/>
</dbReference>
<dbReference type="AlphaFoldDB" id="A0A523US62"/>
<evidence type="ECO:0000313" key="4">
    <source>
        <dbReference type="EMBL" id="TET45121.1"/>
    </source>
</evidence>
<feature type="domain" description="N-acetyltransferase" evidence="3">
    <location>
        <begin position="30"/>
        <end position="176"/>
    </location>
</feature>
<dbReference type="Pfam" id="PF00583">
    <property type="entry name" value="Acetyltransf_1"/>
    <property type="match status" value="1"/>
</dbReference>
<dbReference type="Proteomes" id="UP000315525">
    <property type="component" value="Unassembled WGS sequence"/>
</dbReference>
<dbReference type="Gene3D" id="3.40.630.30">
    <property type="match status" value="1"/>
</dbReference>
<reference evidence="4 5" key="1">
    <citation type="submission" date="2019-03" db="EMBL/GenBank/DDBJ databases">
        <title>Metabolic potential of uncultured bacteria and archaea associated with petroleum seepage in deep-sea sediments.</title>
        <authorList>
            <person name="Dong X."/>
            <person name="Hubert C."/>
        </authorList>
    </citation>
    <scope>NUCLEOTIDE SEQUENCE [LARGE SCALE GENOMIC DNA]</scope>
    <source>
        <strain evidence="4">E44_bin18</strain>
    </source>
</reference>
<dbReference type="CDD" id="cd04301">
    <property type="entry name" value="NAT_SF"/>
    <property type="match status" value="1"/>
</dbReference>
<keyword evidence="2" id="KW-0012">Acyltransferase</keyword>
<name>A0A523US62_UNCT6</name>
<protein>
    <submittedName>
        <fullName evidence="4">GNAT family N-acetyltransferase</fullName>
    </submittedName>
</protein>
<comment type="caution">
    <text evidence="4">The sequence shown here is derived from an EMBL/GenBank/DDBJ whole genome shotgun (WGS) entry which is preliminary data.</text>
</comment>
<dbReference type="PANTHER" id="PTHR43877">
    <property type="entry name" value="AMINOALKYLPHOSPHONATE N-ACETYLTRANSFERASE-RELATED-RELATED"/>
    <property type="match status" value="1"/>
</dbReference>
<keyword evidence="1 4" id="KW-0808">Transferase</keyword>